<dbReference type="EC" id="3.5.3.9" evidence="10"/>
<evidence type="ECO:0000256" key="4">
    <source>
        <dbReference type="ARBA" id="ARBA00022723"/>
    </source>
</evidence>
<evidence type="ECO:0000256" key="3">
    <source>
        <dbReference type="ARBA" id="ARBA00011738"/>
    </source>
</evidence>
<dbReference type="InterPro" id="IPR002933">
    <property type="entry name" value="Peptidase_M20"/>
</dbReference>
<dbReference type="OrthoDB" id="9808195at2"/>
<evidence type="ECO:0000313" key="11">
    <source>
        <dbReference type="Proteomes" id="UP000538666"/>
    </source>
</evidence>
<evidence type="ECO:0000256" key="1">
    <source>
        <dbReference type="ARBA" id="ARBA00001936"/>
    </source>
</evidence>
<gene>
    <name evidence="10" type="ORF">HNQ77_004107</name>
</gene>
<dbReference type="Proteomes" id="UP000538666">
    <property type="component" value="Unassembled WGS sequence"/>
</dbReference>
<evidence type="ECO:0000259" key="9">
    <source>
        <dbReference type="Pfam" id="PF07687"/>
    </source>
</evidence>
<keyword evidence="4 7" id="KW-0479">Metal-binding</keyword>
<comment type="caution">
    <text evidence="10">The sequence shown here is derived from an EMBL/GenBank/DDBJ whole genome shotgun (WGS) entry which is preliminary data.</text>
</comment>
<dbReference type="AlphaFoldDB" id="A0A841JZR2"/>
<dbReference type="InterPro" id="IPR010158">
    <property type="entry name" value="Amidase_Cbmase"/>
</dbReference>
<dbReference type="NCBIfam" id="TIGR01879">
    <property type="entry name" value="hydantase"/>
    <property type="match status" value="1"/>
</dbReference>
<dbReference type="PIRSF" id="PIRSF001235">
    <property type="entry name" value="Amidase_carbamoylase"/>
    <property type="match status" value="1"/>
</dbReference>
<evidence type="ECO:0000256" key="8">
    <source>
        <dbReference type="PIRSR" id="PIRSR001235-2"/>
    </source>
</evidence>
<feature type="binding site" evidence="7">
    <location>
        <position position="139"/>
    </location>
    <ligand>
        <name>Zn(2+)</name>
        <dbReference type="ChEBI" id="CHEBI:29105"/>
        <label>2</label>
    </ligand>
</feature>
<dbReference type="InterPro" id="IPR036264">
    <property type="entry name" value="Bact_exopeptidase_dim_dom"/>
</dbReference>
<keyword evidence="7" id="KW-0862">Zinc</keyword>
<comment type="subunit">
    <text evidence="3">Homodimer.</text>
</comment>
<dbReference type="SUPFAM" id="SSF53187">
    <property type="entry name" value="Zn-dependent exopeptidases"/>
    <property type="match status" value="1"/>
</dbReference>
<feature type="binding site" evidence="7">
    <location>
        <position position="202"/>
    </location>
    <ligand>
        <name>Zn(2+)</name>
        <dbReference type="ChEBI" id="CHEBI:29105"/>
        <label>1</label>
    </ligand>
</feature>
<keyword evidence="11" id="KW-1185">Reference proteome</keyword>
<keyword evidence="5 10" id="KW-0378">Hydrolase</keyword>
<feature type="binding site" evidence="7">
    <location>
        <position position="106"/>
    </location>
    <ligand>
        <name>Zn(2+)</name>
        <dbReference type="ChEBI" id="CHEBI:29105"/>
        <label>2</label>
    </ligand>
</feature>
<sequence>MKAIEASSTALVAKSFDALAAEIIARCAALSRFTEEPGRITRTFLSPAMEDCHRLVRRWMEETGMEVFVDRAGNLRGYYSAAEEREAPRIILASHLDTVPNAGRYDGILGVLLGLGVVEALNGLHLRCGIEVIGFSDEEGVRYGLPFIGSRALAGTLGPPQLARLDANGIRMAVALGDYAAAHPEAVEAALHPKTRGYLEFHIEQGPVLDESQLPMGVVDAIAGQSRAVVTFRGRAGHAGTTPMTLRRDALAAAAEWLVAVEAAGLAAPGLVATAGKIVAEPGAANVIPELCRCTLDVRHASDEIRTTALKQILASADAIAAGRQIAVEHTIEVDQAAVALNPALTALAEKAVLAAGHPAPRMISGAGHDAMILAAKTPAAMIFLRSPGGISHHPEESVLAEDVAAALRAGLNFLDLFENHLESESSCTT</sequence>
<reference evidence="10 11" key="1">
    <citation type="submission" date="2020-08" db="EMBL/GenBank/DDBJ databases">
        <title>Genomic Encyclopedia of Type Strains, Phase IV (KMG-IV): sequencing the most valuable type-strain genomes for metagenomic binning, comparative biology and taxonomic classification.</title>
        <authorList>
            <person name="Goeker M."/>
        </authorList>
    </citation>
    <scope>NUCLEOTIDE SEQUENCE [LARGE SCALE GENOMIC DNA]</scope>
    <source>
        <strain evidence="10 11">DSM 103733</strain>
    </source>
</reference>
<feature type="binding site" evidence="8">
    <location>
        <position position="227"/>
    </location>
    <ligand>
        <name>allantoate</name>
        <dbReference type="ChEBI" id="CHEBI:17536"/>
    </ligand>
</feature>
<feature type="binding site" evidence="7">
    <location>
        <position position="393"/>
    </location>
    <ligand>
        <name>Zn(2+)</name>
        <dbReference type="ChEBI" id="CHEBI:29105"/>
        <label>2</label>
    </ligand>
</feature>
<dbReference type="RefSeq" id="WP_050058389.1">
    <property type="nucleotide sequence ID" value="NZ_JACHEK010000009.1"/>
</dbReference>
<feature type="binding site" evidence="8">
    <location>
        <position position="299"/>
    </location>
    <ligand>
        <name>allantoate</name>
        <dbReference type="ChEBI" id="CHEBI:17536"/>
    </ligand>
</feature>
<comment type="cofactor">
    <cofactor evidence="7">
        <name>Zn(2+)</name>
        <dbReference type="ChEBI" id="CHEBI:29105"/>
    </cofactor>
    <text evidence="7">Binds 2 Zn(2+) ions per subunit.</text>
</comment>
<feature type="binding site" evidence="7">
    <location>
        <position position="106"/>
    </location>
    <ligand>
        <name>Zn(2+)</name>
        <dbReference type="ChEBI" id="CHEBI:29105"/>
        <label>1</label>
    </ligand>
</feature>
<accession>A0A841JZR2</accession>
<evidence type="ECO:0000256" key="6">
    <source>
        <dbReference type="ARBA" id="ARBA00023211"/>
    </source>
</evidence>
<evidence type="ECO:0000313" key="10">
    <source>
        <dbReference type="EMBL" id="MBB6146135.1"/>
    </source>
</evidence>
<comment type="similarity">
    <text evidence="2">Belongs to the peptidase M20 family.</text>
</comment>
<dbReference type="PANTHER" id="PTHR32494">
    <property type="entry name" value="ALLANTOATE DEIMINASE-RELATED"/>
    <property type="match status" value="1"/>
</dbReference>
<dbReference type="NCBIfam" id="NF006775">
    <property type="entry name" value="PRK09290.2-5"/>
    <property type="match status" value="1"/>
</dbReference>
<proteinExistence type="inferred from homology"/>
<dbReference type="SUPFAM" id="SSF55031">
    <property type="entry name" value="Bacterial exopeptidase dimerisation domain"/>
    <property type="match status" value="1"/>
</dbReference>
<evidence type="ECO:0000256" key="2">
    <source>
        <dbReference type="ARBA" id="ARBA00006153"/>
    </source>
</evidence>
<name>A0A841JZR2_9BACT</name>
<organism evidence="10 11">
    <name type="scientific">Silvibacterium bohemicum</name>
    <dbReference type="NCBI Taxonomy" id="1577686"/>
    <lineage>
        <taxon>Bacteria</taxon>
        <taxon>Pseudomonadati</taxon>
        <taxon>Acidobacteriota</taxon>
        <taxon>Terriglobia</taxon>
        <taxon>Terriglobales</taxon>
        <taxon>Acidobacteriaceae</taxon>
        <taxon>Silvibacterium</taxon>
    </lineage>
</organism>
<feature type="binding site" evidence="8">
    <location>
        <position position="286"/>
    </location>
    <ligand>
        <name>allantoate</name>
        <dbReference type="ChEBI" id="CHEBI:17536"/>
    </ligand>
</feature>
<dbReference type="Gene3D" id="3.30.70.360">
    <property type="match status" value="1"/>
</dbReference>
<dbReference type="Pfam" id="PF01546">
    <property type="entry name" value="Peptidase_M20"/>
    <property type="match status" value="1"/>
</dbReference>
<protein>
    <submittedName>
        <fullName evidence="10">Allantoate deiminase</fullName>
        <ecNumber evidence="10">3.5.3.9</ecNumber>
    </submittedName>
</protein>
<dbReference type="GO" id="GO:0047652">
    <property type="term" value="F:allantoate deiminase activity"/>
    <property type="evidence" value="ECO:0007669"/>
    <property type="project" value="UniProtKB-EC"/>
</dbReference>
<feature type="domain" description="Peptidase M20 dimerisation" evidence="9">
    <location>
        <begin position="224"/>
        <end position="319"/>
    </location>
</feature>
<comment type="cofactor">
    <cofactor evidence="1">
        <name>Mn(2+)</name>
        <dbReference type="ChEBI" id="CHEBI:29035"/>
    </cofactor>
</comment>
<dbReference type="InterPro" id="IPR011650">
    <property type="entry name" value="Peptidase_M20_dimer"/>
</dbReference>
<evidence type="ECO:0000256" key="7">
    <source>
        <dbReference type="PIRSR" id="PIRSR001235-1"/>
    </source>
</evidence>
<dbReference type="CDD" id="cd03884">
    <property type="entry name" value="M20_bAS"/>
    <property type="match status" value="1"/>
</dbReference>
<feature type="binding site" evidence="7">
    <location>
        <position position="95"/>
    </location>
    <ligand>
        <name>Zn(2+)</name>
        <dbReference type="ChEBI" id="CHEBI:29105"/>
        <label>1</label>
    </ligand>
</feature>
<keyword evidence="6" id="KW-0464">Manganese</keyword>
<dbReference type="Pfam" id="PF07687">
    <property type="entry name" value="M20_dimer"/>
    <property type="match status" value="1"/>
</dbReference>
<dbReference type="EMBL" id="JACHEK010000009">
    <property type="protein sequence ID" value="MBB6146135.1"/>
    <property type="molecule type" value="Genomic_DNA"/>
</dbReference>
<dbReference type="Gene3D" id="3.40.630.10">
    <property type="entry name" value="Zn peptidases"/>
    <property type="match status" value="1"/>
</dbReference>
<evidence type="ECO:0000256" key="5">
    <source>
        <dbReference type="ARBA" id="ARBA00022801"/>
    </source>
</evidence>
<dbReference type="PANTHER" id="PTHR32494:SF19">
    <property type="entry name" value="ALLANTOATE DEIMINASE-RELATED"/>
    <property type="match status" value="1"/>
</dbReference>
<dbReference type="GO" id="GO:0046872">
    <property type="term" value="F:metal ion binding"/>
    <property type="evidence" value="ECO:0007669"/>
    <property type="project" value="UniProtKB-KW"/>
</dbReference>